<sequence>MSWKHEQPLKDMLDEEMRDYDIARAQEPPLEADELAGAAPAPPGRNPFASSPPDERPHEPNQPEINIPNEPLQDPADDALHLAPLPNDNAEEEELAPRRPAVQKRRRGKKQLPSQEVEEGARPGDTAPLMPVHASRVSKAAPKKKGTSSQQRMNVSEPSIPDLPTTQPAPVTPRRSKRLREAESATKADVHTPVVPEGLSNDGAPQSKRRRTAAGKTSTSASRPSGISKRQQRPKRNKAR</sequence>
<gene>
    <name evidence="2" type="ORF">UCREL1_1325</name>
</gene>
<evidence type="ECO:0000313" key="2">
    <source>
        <dbReference type="EMBL" id="EMR71625.1"/>
    </source>
</evidence>
<feature type="compositionally biased region" description="Polar residues" evidence="1">
    <location>
        <begin position="215"/>
        <end position="229"/>
    </location>
</feature>
<keyword evidence="3" id="KW-1185">Reference proteome</keyword>
<evidence type="ECO:0000256" key="1">
    <source>
        <dbReference type="SAM" id="MobiDB-lite"/>
    </source>
</evidence>
<name>M7TY89_EUTLA</name>
<feature type="compositionally biased region" description="Basic and acidic residues" evidence="1">
    <location>
        <begin position="179"/>
        <end position="190"/>
    </location>
</feature>
<dbReference type="HOGENOM" id="CLU_1156384_0_0_1"/>
<dbReference type="Proteomes" id="UP000012174">
    <property type="component" value="Unassembled WGS sequence"/>
</dbReference>
<feature type="compositionally biased region" description="Basic and acidic residues" evidence="1">
    <location>
        <begin position="1"/>
        <end position="12"/>
    </location>
</feature>
<dbReference type="EMBL" id="KB705615">
    <property type="protein sequence ID" value="EMR71625.1"/>
    <property type="molecule type" value="Genomic_DNA"/>
</dbReference>
<reference evidence="3" key="1">
    <citation type="journal article" date="2013" name="Genome Announc.">
        <title>Draft genome sequence of the grapevine dieback fungus Eutypa lata UCR-EL1.</title>
        <authorList>
            <person name="Blanco-Ulate B."/>
            <person name="Rolshausen P.E."/>
            <person name="Cantu D."/>
        </authorList>
    </citation>
    <scope>NUCLEOTIDE SEQUENCE [LARGE SCALE GENOMIC DNA]</scope>
    <source>
        <strain evidence="3">UCR-EL1</strain>
    </source>
</reference>
<accession>M7TY89</accession>
<feature type="region of interest" description="Disordered" evidence="1">
    <location>
        <begin position="1"/>
        <end position="240"/>
    </location>
</feature>
<proteinExistence type="predicted"/>
<dbReference type="OrthoDB" id="5401786at2759"/>
<feature type="compositionally biased region" description="Basic residues" evidence="1">
    <location>
        <begin position="101"/>
        <end position="110"/>
    </location>
</feature>
<dbReference type="KEGG" id="ela:UCREL1_1325"/>
<feature type="compositionally biased region" description="Polar residues" evidence="1">
    <location>
        <begin position="147"/>
        <end position="157"/>
    </location>
</feature>
<feature type="compositionally biased region" description="Low complexity" evidence="1">
    <location>
        <begin position="62"/>
        <end position="71"/>
    </location>
</feature>
<protein>
    <submittedName>
        <fullName evidence="2">Uncharacterized protein</fullName>
    </submittedName>
</protein>
<evidence type="ECO:0000313" key="3">
    <source>
        <dbReference type="Proteomes" id="UP000012174"/>
    </source>
</evidence>
<dbReference type="AlphaFoldDB" id="M7TY89"/>
<organism evidence="2 3">
    <name type="scientific">Eutypa lata (strain UCR-EL1)</name>
    <name type="common">Grapevine dieback disease fungus</name>
    <name type="synonym">Eutypa armeniacae</name>
    <dbReference type="NCBI Taxonomy" id="1287681"/>
    <lineage>
        <taxon>Eukaryota</taxon>
        <taxon>Fungi</taxon>
        <taxon>Dikarya</taxon>
        <taxon>Ascomycota</taxon>
        <taxon>Pezizomycotina</taxon>
        <taxon>Sordariomycetes</taxon>
        <taxon>Xylariomycetidae</taxon>
        <taxon>Xylariales</taxon>
        <taxon>Diatrypaceae</taxon>
        <taxon>Eutypa</taxon>
    </lineage>
</organism>
<feature type="compositionally biased region" description="Basic residues" evidence="1">
    <location>
        <begin position="230"/>
        <end position="240"/>
    </location>
</feature>